<dbReference type="GO" id="GO:0003676">
    <property type="term" value="F:nucleic acid binding"/>
    <property type="evidence" value="ECO:0007669"/>
    <property type="project" value="InterPro"/>
</dbReference>
<evidence type="ECO:0000313" key="3">
    <source>
        <dbReference type="Proteomes" id="UP001159364"/>
    </source>
</evidence>
<reference evidence="2 3" key="1">
    <citation type="submission" date="2021-09" db="EMBL/GenBank/DDBJ databases">
        <title>Genomic insights and catalytic innovation underlie evolution of tropane alkaloids biosynthesis.</title>
        <authorList>
            <person name="Wang Y.-J."/>
            <person name="Tian T."/>
            <person name="Huang J.-P."/>
            <person name="Huang S.-X."/>
        </authorList>
    </citation>
    <scope>NUCLEOTIDE SEQUENCE [LARGE SCALE GENOMIC DNA]</scope>
    <source>
        <strain evidence="2">KIB-2018</strain>
        <tissue evidence="2">Leaf</tissue>
    </source>
</reference>
<evidence type="ECO:0000313" key="2">
    <source>
        <dbReference type="EMBL" id="KAJ8761212.1"/>
    </source>
</evidence>
<dbReference type="PANTHER" id="PTHR46148:SF57">
    <property type="entry name" value="OS12G0499874 PROTEIN"/>
    <property type="match status" value="1"/>
</dbReference>
<dbReference type="InterPro" id="IPR012337">
    <property type="entry name" value="RNaseH-like_sf"/>
</dbReference>
<accession>A0AAV8T391</accession>
<dbReference type="Gene3D" id="3.30.420.10">
    <property type="entry name" value="Ribonuclease H-like superfamily/Ribonuclease H"/>
    <property type="match status" value="1"/>
</dbReference>
<dbReference type="SUPFAM" id="SSF53098">
    <property type="entry name" value="Ribonuclease H-like"/>
    <property type="match status" value="1"/>
</dbReference>
<dbReference type="InterPro" id="IPR036397">
    <property type="entry name" value="RNaseH_sf"/>
</dbReference>
<dbReference type="PROSITE" id="PS50994">
    <property type="entry name" value="INTEGRASE"/>
    <property type="match status" value="1"/>
</dbReference>
<sequence length="193" mass="22324">MAFHPQTDGQSERTIRTLEGMLRACVLDFNGAWDEHLPLAEFAYNNSYHSSIQMAPYEALYGRRCRTPICWDEEGERKLVGPELIQMTASPWKGVMRFGKKGKLSPRYVGPYEILERIGPLAYKLALPPELSQIHDIFHVSMLRRYRSDPSHVIQVSEVQLRDDLSYEEIPVEILDTKEKILRNKTVHLVKVL</sequence>
<dbReference type="Proteomes" id="UP001159364">
    <property type="component" value="Linkage Group LG06"/>
</dbReference>
<evidence type="ECO:0000259" key="1">
    <source>
        <dbReference type="PROSITE" id="PS50994"/>
    </source>
</evidence>
<dbReference type="Pfam" id="PF24626">
    <property type="entry name" value="SH3_Tf2-1"/>
    <property type="match status" value="1"/>
</dbReference>
<keyword evidence="3" id="KW-1185">Reference proteome</keyword>
<dbReference type="GO" id="GO:0015074">
    <property type="term" value="P:DNA integration"/>
    <property type="evidence" value="ECO:0007669"/>
    <property type="project" value="InterPro"/>
</dbReference>
<name>A0AAV8T391_9ROSI</name>
<feature type="domain" description="Integrase catalytic" evidence="1">
    <location>
        <begin position="1"/>
        <end position="64"/>
    </location>
</feature>
<dbReference type="AlphaFoldDB" id="A0AAV8T391"/>
<organism evidence="2 3">
    <name type="scientific">Erythroxylum novogranatense</name>
    <dbReference type="NCBI Taxonomy" id="1862640"/>
    <lineage>
        <taxon>Eukaryota</taxon>
        <taxon>Viridiplantae</taxon>
        <taxon>Streptophyta</taxon>
        <taxon>Embryophyta</taxon>
        <taxon>Tracheophyta</taxon>
        <taxon>Spermatophyta</taxon>
        <taxon>Magnoliopsida</taxon>
        <taxon>eudicotyledons</taxon>
        <taxon>Gunneridae</taxon>
        <taxon>Pentapetalae</taxon>
        <taxon>rosids</taxon>
        <taxon>fabids</taxon>
        <taxon>Malpighiales</taxon>
        <taxon>Erythroxylaceae</taxon>
        <taxon>Erythroxylum</taxon>
    </lineage>
</organism>
<dbReference type="InterPro" id="IPR001584">
    <property type="entry name" value="Integrase_cat-core"/>
</dbReference>
<comment type="caution">
    <text evidence="2">The sequence shown here is derived from an EMBL/GenBank/DDBJ whole genome shotgun (WGS) entry which is preliminary data.</text>
</comment>
<dbReference type="EMBL" id="JAIWQS010000006">
    <property type="protein sequence ID" value="KAJ8761212.1"/>
    <property type="molecule type" value="Genomic_DNA"/>
</dbReference>
<dbReference type="PANTHER" id="PTHR46148">
    <property type="entry name" value="CHROMO DOMAIN-CONTAINING PROTEIN"/>
    <property type="match status" value="1"/>
</dbReference>
<dbReference type="InterPro" id="IPR056924">
    <property type="entry name" value="SH3_Tf2-1"/>
</dbReference>
<proteinExistence type="predicted"/>
<gene>
    <name evidence="2" type="ORF">K2173_001268</name>
</gene>
<protein>
    <recommendedName>
        <fullName evidence="1">Integrase catalytic domain-containing protein</fullName>
    </recommendedName>
</protein>